<feature type="binding site" evidence="9">
    <location>
        <position position="259"/>
    </location>
    <ligand>
        <name>Ca(2+)</name>
        <dbReference type="ChEBI" id="CHEBI:29108"/>
        <label>2</label>
    </ligand>
</feature>
<evidence type="ECO:0000313" key="14">
    <source>
        <dbReference type="EMBL" id="RDW94946.1"/>
    </source>
</evidence>
<keyword evidence="7" id="KW-0325">Glycoprotein</keyword>
<comment type="cofactor">
    <cofactor evidence="9 12">
        <name>Ca(2+)</name>
        <dbReference type="ChEBI" id="CHEBI:29108"/>
    </cofactor>
    <text evidence="9 12">Binds 2 calcium ions per subunit.</text>
</comment>
<keyword evidence="12" id="KW-0732">Signal</keyword>
<evidence type="ECO:0000256" key="11">
    <source>
        <dbReference type="PIRSR" id="PIRSR601621-4"/>
    </source>
</evidence>
<feature type="disulfide bond" evidence="11">
    <location>
        <begin position="102"/>
        <end position="186"/>
    </location>
</feature>
<sequence length="357" mass="38261">MYFSFQALWVLAYLPWNALAAPRPSPRVDDGSSPGELIGDLLDGITTPTGQLIANILIAGEPGQSQLSQNKPSSCPATDPCCVWYDVSAALTKLFLGRQGLCNDAARAAIRLGFHDAGTWSKTNKANGQDFGGADGSILLGFGEDLRRENNGLQAVIVKLQAVRTKYKVGAADLIQFAANHATVTCPLGPRVRTFVGRKDATQAAPQGLLPSMFDSPDNLIALFQDKTIQPHGLAALVGAHSASKQFTQNLTLAGQPQDSTPGIWDVIFYNETIQANPAKKLFIFPSDIALANHPSIKSEWQSFIDDQLHWNEDYASEYVRLSLLGVNNINSLTECTIALPQARLSASSIVADGVAG</sequence>
<dbReference type="GO" id="GO:0004601">
    <property type="term" value="F:peroxidase activity"/>
    <property type="evidence" value="ECO:0007669"/>
    <property type="project" value="UniProtKB-KW"/>
</dbReference>
<dbReference type="GO" id="GO:0042744">
    <property type="term" value="P:hydrogen peroxide catabolic process"/>
    <property type="evidence" value="ECO:0007669"/>
    <property type="project" value="TreeGrafter"/>
</dbReference>
<organism evidence="14 15">
    <name type="scientific">Coleophoma crateriformis</name>
    <dbReference type="NCBI Taxonomy" id="565419"/>
    <lineage>
        <taxon>Eukaryota</taxon>
        <taxon>Fungi</taxon>
        <taxon>Dikarya</taxon>
        <taxon>Ascomycota</taxon>
        <taxon>Pezizomycotina</taxon>
        <taxon>Leotiomycetes</taxon>
        <taxon>Helotiales</taxon>
        <taxon>Dermateaceae</taxon>
        <taxon>Coleophoma</taxon>
    </lineage>
</organism>
<feature type="disulfide bond" evidence="11">
    <location>
        <begin position="81"/>
        <end position="336"/>
    </location>
</feature>
<dbReference type="Proteomes" id="UP000256328">
    <property type="component" value="Unassembled WGS sequence"/>
</dbReference>
<feature type="binding site" evidence="9">
    <location>
        <position position="242"/>
    </location>
    <ligand>
        <name>Ca(2+)</name>
        <dbReference type="ChEBI" id="CHEBI:29108"/>
        <label>2</label>
    </ligand>
</feature>
<evidence type="ECO:0000259" key="13">
    <source>
        <dbReference type="PROSITE" id="PS50873"/>
    </source>
</evidence>
<evidence type="ECO:0000256" key="10">
    <source>
        <dbReference type="PIRSR" id="PIRSR601621-3"/>
    </source>
</evidence>
<dbReference type="Pfam" id="PF00141">
    <property type="entry name" value="peroxidase"/>
    <property type="match status" value="1"/>
</dbReference>
<comment type="caution">
    <text evidence="14">The sequence shown here is derived from an EMBL/GenBank/DDBJ whole genome shotgun (WGS) entry which is preliminary data.</text>
</comment>
<keyword evidence="9 12" id="KW-0106">Calcium</keyword>
<feature type="binding site" evidence="9">
    <location>
        <position position="261"/>
    </location>
    <ligand>
        <name>Ca(2+)</name>
        <dbReference type="ChEBI" id="CHEBI:29108"/>
        <label>2</label>
    </ligand>
</feature>
<evidence type="ECO:0000256" key="5">
    <source>
        <dbReference type="ARBA" id="ARBA00023002"/>
    </source>
</evidence>
<keyword evidence="4 9" id="KW-0479">Metal-binding</keyword>
<feature type="domain" description="Plant heme peroxidase family profile" evidence="13">
    <location>
        <begin position="169"/>
        <end position="242"/>
    </location>
</feature>
<evidence type="ECO:0000256" key="3">
    <source>
        <dbReference type="ARBA" id="ARBA00022617"/>
    </source>
</evidence>
<feature type="site" description="Transition state stabilizer" evidence="10">
    <location>
        <position position="111"/>
    </location>
</feature>
<dbReference type="GO" id="GO:0000302">
    <property type="term" value="P:response to reactive oxygen species"/>
    <property type="evidence" value="ECO:0007669"/>
    <property type="project" value="TreeGrafter"/>
</dbReference>
<evidence type="ECO:0000256" key="2">
    <source>
        <dbReference type="ARBA" id="ARBA00022559"/>
    </source>
</evidence>
<evidence type="ECO:0000256" key="9">
    <source>
        <dbReference type="PIRSR" id="PIRSR601621-2"/>
    </source>
</evidence>
<accession>A0A3D8T8S7</accession>
<reference evidence="14 15" key="1">
    <citation type="journal article" date="2018" name="IMA Fungus">
        <title>IMA Genome-F 9: Draft genome sequence of Annulohypoxylon stygium, Aspergillus mulundensis, Berkeleyomyces basicola (syn. Thielaviopsis basicola), Ceratocystis smalleyi, two Cercospora beticola strains, Coleophoma cylindrospora, Fusarium fracticaudum, Phialophora cf. hyalina, and Morchella septimelata.</title>
        <authorList>
            <person name="Wingfield B.D."/>
            <person name="Bills G.F."/>
            <person name="Dong Y."/>
            <person name="Huang W."/>
            <person name="Nel W.J."/>
            <person name="Swalarsk-Parry B.S."/>
            <person name="Vaghefi N."/>
            <person name="Wilken P.M."/>
            <person name="An Z."/>
            <person name="de Beer Z.W."/>
            <person name="De Vos L."/>
            <person name="Chen L."/>
            <person name="Duong T.A."/>
            <person name="Gao Y."/>
            <person name="Hammerbacher A."/>
            <person name="Kikkert J.R."/>
            <person name="Li Y."/>
            <person name="Li H."/>
            <person name="Li K."/>
            <person name="Li Q."/>
            <person name="Liu X."/>
            <person name="Ma X."/>
            <person name="Naidoo K."/>
            <person name="Pethybridge S.J."/>
            <person name="Sun J."/>
            <person name="Steenkamp E.T."/>
            <person name="van der Nest M.A."/>
            <person name="van Wyk S."/>
            <person name="Wingfield M.J."/>
            <person name="Xiong C."/>
            <person name="Yue Q."/>
            <person name="Zhang X."/>
        </authorList>
    </citation>
    <scope>NUCLEOTIDE SEQUENCE [LARGE SCALE GENOMIC DNA]</scope>
    <source>
        <strain evidence="14 15">BP5796</strain>
    </source>
</reference>
<feature type="chain" id="PRO_5017494232" description="Peroxidase" evidence="12">
    <location>
        <begin position="21"/>
        <end position="357"/>
    </location>
</feature>
<comment type="similarity">
    <text evidence="1 12">Belongs to the peroxidase family. Ligninase subfamily.</text>
</comment>
<dbReference type="InterPro" id="IPR001621">
    <property type="entry name" value="Ligninase"/>
</dbReference>
<dbReference type="FunFam" id="1.10.520.10:FF:000021">
    <property type="entry name" value="Peroxidase"/>
    <property type="match status" value="1"/>
</dbReference>
<dbReference type="SUPFAM" id="SSF48113">
    <property type="entry name" value="Heme-dependent peroxidases"/>
    <property type="match status" value="1"/>
</dbReference>
<dbReference type="PANTHER" id="PTHR31356:SF66">
    <property type="entry name" value="CATALASE-PEROXIDASE"/>
    <property type="match status" value="1"/>
</dbReference>
<evidence type="ECO:0000313" key="15">
    <source>
        <dbReference type="Proteomes" id="UP000256328"/>
    </source>
</evidence>
<name>A0A3D8T8S7_9HELO</name>
<keyword evidence="3 9" id="KW-0349">Heme</keyword>
<dbReference type="PANTHER" id="PTHR31356">
    <property type="entry name" value="THYLAKOID LUMENAL 29 KDA PROTEIN, CHLOROPLASTIC-RELATED"/>
    <property type="match status" value="1"/>
</dbReference>
<evidence type="ECO:0000256" key="6">
    <source>
        <dbReference type="ARBA" id="ARBA00023004"/>
    </source>
</evidence>
<keyword evidence="15" id="KW-1185">Reference proteome</keyword>
<dbReference type="AlphaFoldDB" id="A0A3D8T8S7"/>
<keyword evidence="5 12" id="KW-0560">Oxidoreductase</keyword>
<dbReference type="GO" id="GO:0020037">
    <property type="term" value="F:heme binding"/>
    <property type="evidence" value="ECO:0007669"/>
    <property type="project" value="UniProtKB-UniRule"/>
</dbReference>
<feature type="signal peptide" evidence="12">
    <location>
        <begin position="1"/>
        <end position="20"/>
    </location>
</feature>
<dbReference type="PRINTS" id="PR00462">
    <property type="entry name" value="LIGNINASE"/>
</dbReference>
<dbReference type="PROSITE" id="PS00436">
    <property type="entry name" value="PEROXIDASE_2"/>
    <property type="match status" value="1"/>
</dbReference>
<dbReference type="InterPro" id="IPR019794">
    <property type="entry name" value="Peroxidases_AS"/>
</dbReference>
<keyword evidence="6 9" id="KW-0408">Iron</keyword>
<dbReference type="InterPro" id="IPR044831">
    <property type="entry name" value="Ccp1-like"/>
</dbReference>
<feature type="binding site" evidence="9">
    <location>
        <position position="137"/>
    </location>
    <ligand>
        <name>Ca(2+)</name>
        <dbReference type="ChEBI" id="CHEBI:29108"/>
        <label>1</label>
    </ligand>
</feature>
<keyword evidence="2 12" id="KW-0575">Peroxidase</keyword>
<evidence type="ECO:0000256" key="7">
    <source>
        <dbReference type="ARBA" id="ARBA00023180"/>
    </source>
</evidence>
<keyword evidence="11" id="KW-1015">Disulfide bond</keyword>
<feature type="binding site" description="axial binding residue" evidence="9">
    <location>
        <position position="241"/>
    </location>
    <ligand>
        <name>heme b</name>
        <dbReference type="ChEBI" id="CHEBI:60344"/>
    </ligand>
    <ligandPart>
        <name>Fe</name>
        <dbReference type="ChEBI" id="CHEBI:18248"/>
    </ligandPart>
</feature>
<proteinExistence type="inferred from homology"/>
<evidence type="ECO:0000256" key="8">
    <source>
        <dbReference type="PIRSR" id="PIRSR601621-1"/>
    </source>
</evidence>
<protein>
    <recommendedName>
        <fullName evidence="12">Peroxidase</fullName>
        <ecNumber evidence="12">1.11.1.-</ecNumber>
    </recommendedName>
</protein>
<comment type="cofactor">
    <cofactor evidence="9">
        <name>heme b</name>
        <dbReference type="ChEBI" id="CHEBI:60344"/>
    </cofactor>
    <text evidence="9">Binds 1 heme b (iron(II)-protoporphyrin IX) group per subunit.</text>
</comment>
<dbReference type="GO" id="GO:0034599">
    <property type="term" value="P:cellular response to oxidative stress"/>
    <property type="evidence" value="ECO:0007669"/>
    <property type="project" value="InterPro"/>
</dbReference>
<evidence type="ECO:0000256" key="12">
    <source>
        <dbReference type="RuleBase" id="RU363051"/>
    </source>
</evidence>
<dbReference type="GO" id="GO:0046872">
    <property type="term" value="F:metal ion binding"/>
    <property type="evidence" value="ECO:0007669"/>
    <property type="project" value="UniProtKB-UniRule"/>
</dbReference>
<feature type="binding site" evidence="9">
    <location>
        <position position="135"/>
    </location>
    <ligand>
        <name>Ca(2+)</name>
        <dbReference type="ChEBI" id="CHEBI:29108"/>
        <label>1</label>
    </ligand>
</feature>
<evidence type="ECO:0000256" key="4">
    <source>
        <dbReference type="ARBA" id="ARBA00022723"/>
    </source>
</evidence>
<gene>
    <name evidence="14" type="ORF">BP5796_00709</name>
</gene>
<dbReference type="InterPro" id="IPR002016">
    <property type="entry name" value="Haem_peroxidase"/>
</dbReference>
<dbReference type="PRINTS" id="PR00458">
    <property type="entry name" value="PEROXIDASE"/>
</dbReference>
<evidence type="ECO:0000256" key="1">
    <source>
        <dbReference type="ARBA" id="ARBA00006089"/>
    </source>
</evidence>
<dbReference type="PROSITE" id="PS50873">
    <property type="entry name" value="PEROXIDASE_4"/>
    <property type="match status" value="1"/>
</dbReference>
<dbReference type="EMBL" id="PDLN01000001">
    <property type="protein sequence ID" value="RDW94946.1"/>
    <property type="molecule type" value="Genomic_DNA"/>
</dbReference>
<feature type="binding site" evidence="9">
    <location>
        <position position="266"/>
    </location>
    <ligand>
        <name>Ca(2+)</name>
        <dbReference type="ChEBI" id="CHEBI:29108"/>
        <label>2</label>
    </ligand>
</feature>
<feature type="active site" description="Proton acceptor" evidence="8">
    <location>
        <position position="115"/>
    </location>
</feature>
<dbReference type="EC" id="1.11.1.-" evidence="12"/>
<dbReference type="Gene3D" id="1.10.420.10">
    <property type="entry name" value="Peroxidase, domain 2"/>
    <property type="match status" value="1"/>
</dbReference>
<dbReference type="InterPro" id="IPR010255">
    <property type="entry name" value="Haem_peroxidase_sf"/>
</dbReference>
<feature type="binding site" evidence="9">
    <location>
        <position position="116"/>
    </location>
    <ligand>
        <name>Ca(2+)</name>
        <dbReference type="ChEBI" id="CHEBI:29108"/>
        <label>1</label>
    </ligand>
</feature>
<dbReference type="Gene3D" id="1.10.520.10">
    <property type="match status" value="1"/>
</dbReference>
<dbReference type="OrthoDB" id="2113341at2759"/>